<name>F1Z689_9SPHN</name>
<keyword evidence="1" id="KW-0472">Membrane</keyword>
<feature type="transmembrane region" description="Helical" evidence="1">
    <location>
        <begin position="243"/>
        <end position="263"/>
    </location>
</feature>
<dbReference type="EMBL" id="AEWJ01000024">
    <property type="protein sequence ID" value="EGD59871.1"/>
    <property type="molecule type" value="Genomic_DNA"/>
</dbReference>
<evidence type="ECO:0000256" key="1">
    <source>
        <dbReference type="SAM" id="Phobius"/>
    </source>
</evidence>
<feature type="transmembrane region" description="Helical" evidence="1">
    <location>
        <begin position="219"/>
        <end position="237"/>
    </location>
</feature>
<dbReference type="HOGENOM" id="CLU_982946_0_0_5"/>
<keyword evidence="1" id="KW-0812">Transmembrane</keyword>
<keyword evidence="3" id="KW-1185">Reference proteome</keyword>
<reference evidence="2 3" key="1">
    <citation type="journal article" date="2012" name="J. Bacteriol.">
        <title>Draft Genome Sequence of Novosphingobium nitrogenifigens Y88T.</title>
        <authorList>
            <person name="Strabala T.J."/>
            <person name="Macdonald L."/>
            <person name="Liu V."/>
            <person name="Smit A.M."/>
        </authorList>
    </citation>
    <scope>NUCLEOTIDE SEQUENCE [LARGE SCALE GENOMIC DNA]</scope>
    <source>
        <strain evidence="2 3">DSM 19370</strain>
    </source>
</reference>
<comment type="caution">
    <text evidence="2">The sequence shown here is derived from an EMBL/GenBank/DDBJ whole genome shotgun (WGS) entry which is preliminary data.</text>
</comment>
<dbReference type="Proteomes" id="UP000004728">
    <property type="component" value="Unassembled WGS sequence"/>
</dbReference>
<keyword evidence="1" id="KW-1133">Transmembrane helix</keyword>
<dbReference type="AlphaFoldDB" id="F1Z689"/>
<proteinExistence type="predicted"/>
<gene>
    <name evidence="2" type="ORF">Y88_2310</name>
</gene>
<protein>
    <submittedName>
        <fullName evidence="2">Uncharacterized protein</fullName>
    </submittedName>
</protein>
<sequence length="283" mass="31061">MMQMAGVQTTAGLVGVIEGPWHDNRRTDPRESQRTLIDQYSRAEKYPSNAELSSSFISRIESNLPGSRRYLLSRMWALMDGEEVPTEDLLASLKTCPALDDCEAIVAVGDGSQAIADFGATIQPRLERDRSLWRLEALVLLAAYAQQIGDEGSGRKIASYYQAVEADIVLPPFAEHCRRELSALSFSFIFRSWLKPDDVSTHGLAGTKPSPVLWRGGKYPVWATGTLCLIMLVRFAYAPDYPLENPILFAGAAALVAAVTAFPQLGRLTGCRMALQQGGLHKV</sequence>
<organism evidence="2 3">
    <name type="scientific">Novosphingobium nitrogenifigens DSM 19370</name>
    <dbReference type="NCBI Taxonomy" id="983920"/>
    <lineage>
        <taxon>Bacteria</taxon>
        <taxon>Pseudomonadati</taxon>
        <taxon>Pseudomonadota</taxon>
        <taxon>Alphaproteobacteria</taxon>
        <taxon>Sphingomonadales</taxon>
        <taxon>Sphingomonadaceae</taxon>
        <taxon>Novosphingobium</taxon>
    </lineage>
</organism>
<dbReference type="InParanoid" id="F1Z689"/>
<evidence type="ECO:0000313" key="2">
    <source>
        <dbReference type="EMBL" id="EGD59871.1"/>
    </source>
</evidence>
<evidence type="ECO:0000313" key="3">
    <source>
        <dbReference type="Proteomes" id="UP000004728"/>
    </source>
</evidence>
<accession>F1Z689</accession>